<sequence length="673" mass="77219">MRCYETLMDDANYTELYQSLSNFTVEDPILQGKDHRRICETLFDQLHSTFHRFFSALPLRHSHDLHSRPLPPPNSRLWPIVEDLSLILRCCLLLLTLPHSDQKFLLLKCRSLLRILNSFLSLNVTEYRGVRFRNFLSDVDLDLDDSCRPFLRALLEVFADELLRHQPLRRYLMVVDSKSSIHEKLFMCHFNQGDIAIVLEVLSSHFILSVSDEKAVEDFTVRLFLHCDKDFRFPELSIAPSIVLLHDPIVLFSPKMFQAHIVSMVAEAIGSGLSSEILAFQLTSLQKSVILYSTHVSSLQIDGFRVDLKCSNNSHLLHKGQLKFESYIQQGTISRLNKVLPKTDDSWDSYQCKLLSKTKADLLAEYIAFMKERSYLFDDSYREVITSILNCIIHQAFSQDAAGDAVYNIKENTSAQDICLLASILKLMSVSLLQAIKYLSNSGDSDCLNTMKSAIVREKYDLLISIIDHFQQYKICLPIQTFLYDEMKSQKSNYKVSKSLLVHFTGLLSLSFNNGLELLAKGCISVLMALMYLFVFEEGDLLALGSLRGLSLRPCLSKISYDNSGKGARDKQSANKVVAEFRRIQSCNLRMDSLTSCNDEDGTEKTCNGEMFLNCMLENPKKLSDYDELADFLECKTGKNYSKWLTDRQIYRDRRYKKKLKLSKTKMKKSVRL</sequence>
<dbReference type="InterPro" id="IPR056714">
    <property type="entry name" value="DUF7812"/>
</dbReference>
<organism evidence="2 3">
    <name type="scientific">Phaseolus coccineus</name>
    <name type="common">Scarlet runner bean</name>
    <name type="synonym">Phaseolus multiflorus</name>
    <dbReference type="NCBI Taxonomy" id="3886"/>
    <lineage>
        <taxon>Eukaryota</taxon>
        <taxon>Viridiplantae</taxon>
        <taxon>Streptophyta</taxon>
        <taxon>Embryophyta</taxon>
        <taxon>Tracheophyta</taxon>
        <taxon>Spermatophyta</taxon>
        <taxon>Magnoliopsida</taxon>
        <taxon>eudicotyledons</taxon>
        <taxon>Gunneridae</taxon>
        <taxon>Pentapetalae</taxon>
        <taxon>rosids</taxon>
        <taxon>fabids</taxon>
        <taxon>Fabales</taxon>
        <taxon>Fabaceae</taxon>
        <taxon>Papilionoideae</taxon>
        <taxon>50 kb inversion clade</taxon>
        <taxon>NPAAA clade</taxon>
        <taxon>indigoferoid/millettioid clade</taxon>
        <taxon>Phaseoleae</taxon>
        <taxon>Phaseolus</taxon>
    </lineage>
</organism>
<dbReference type="PANTHER" id="PTHR36786">
    <property type="entry name" value="2-ISOPROPYLMALATE SYNTHASE"/>
    <property type="match status" value="1"/>
</dbReference>
<dbReference type="Proteomes" id="UP001374584">
    <property type="component" value="Unassembled WGS sequence"/>
</dbReference>
<dbReference type="EMBL" id="JAYMYR010000006">
    <property type="protein sequence ID" value="KAK7356481.1"/>
    <property type="molecule type" value="Genomic_DNA"/>
</dbReference>
<proteinExistence type="predicted"/>
<feature type="domain" description="DUF7812" evidence="1">
    <location>
        <begin position="86"/>
        <end position="544"/>
    </location>
</feature>
<evidence type="ECO:0000313" key="3">
    <source>
        <dbReference type="Proteomes" id="UP001374584"/>
    </source>
</evidence>
<dbReference type="Pfam" id="PF25104">
    <property type="entry name" value="DUF7812"/>
    <property type="match status" value="1"/>
</dbReference>
<keyword evidence="3" id="KW-1185">Reference proteome</keyword>
<gene>
    <name evidence="2" type="ORF">VNO80_15754</name>
</gene>
<dbReference type="AlphaFoldDB" id="A0AAN9R2K6"/>
<dbReference type="PANTHER" id="PTHR36786:SF1">
    <property type="entry name" value="2-ISOPROPYLMALATE SYNTHASE"/>
    <property type="match status" value="1"/>
</dbReference>
<reference evidence="2 3" key="1">
    <citation type="submission" date="2024-01" db="EMBL/GenBank/DDBJ databases">
        <title>The genomes of 5 underutilized Papilionoideae crops provide insights into root nodulation and disease resistanc.</title>
        <authorList>
            <person name="Jiang F."/>
        </authorList>
    </citation>
    <scope>NUCLEOTIDE SEQUENCE [LARGE SCALE GENOMIC DNA]</scope>
    <source>
        <strain evidence="2">JINMINGXINNONG_FW02</strain>
        <tissue evidence="2">Leaves</tissue>
    </source>
</reference>
<evidence type="ECO:0000259" key="1">
    <source>
        <dbReference type="Pfam" id="PF25104"/>
    </source>
</evidence>
<accession>A0AAN9R2K6</accession>
<comment type="caution">
    <text evidence="2">The sequence shown here is derived from an EMBL/GenBank/DDBJ whole genome shotgun (WGS) entry which is preliminary data.</text>
</comment>
<name>A0AAN9R2K6_PHACN</name>
<protein>
    <recommendedName>
        <fullName evidence="1">DUF7812 domain-containing protein</fullName>
    </recommendedName>
</protein>
<evidence type="ECO:0000313" key="2">
    <source>
        <dbReference type="EMBL" id="KAK7356481.1"/>
    </source>
</evidence>